<keyword evidence="2" id="KW-1185">Reference proteome</keyword>
<proteinExistence type="predicted"/>
<evidence type="ECO:0000313" key="1">
    <source>
        <dbReference type="EMBL" id="AOJ05554.1"/>
    </source>
</evidence>
<protein>
    <submittedName>
        <fullName evidence="1">Uncharacterized protein</fullName>
    </submittedName>
</protein>
<organism evidence="1 2">
    <name type="scientific">Burkholderia mayonis</name>
    <dbReference type="NCBI Taxonomy" id="1385591"/>
    <lineage>
        <taxon>Bacteria</taxon>
        <taxon>Pseudomonadati</taxon>
        <taxon>Pseudomonadota</taxon>
        <taxon>Betaproteobacteria</taxon>
        <taxon>Burkholderiales</taxon>
        <taxon>Burkholderiaceae</taxon>
        <taxon>Burkholderia</taxon>
        <taxon>pseudomallei group</taxon>
    </lineage>
</organism>
<dbReference type="AlphaFoldDB" id="A0A1B4FPE7"/>
<name>A0A1B4FPE7_9BURK</name>
<dbReference type="KEGG" id="buu:WS70_28225"/>
<reference evidence="1 2" key="1">
    <citation type="submission" date="2015-12" db="EMBL/GenBank/DDBJ databases">
        <title>Diversity of Burkholderia near neighbor genomes.</title>
        <authorList>
            <person name="Sahl J."/>
            <person name="Wagner D."/>
            <person name="Keim P."/>
        </authorList>
    </citation>
    <scope>NUCLEOTIDE SEQUENCE [LARGE SCALE GENOMIC DNA]</scope>
    <source>
        <strain evidence="1 2">BDU6</strain>
    </source>
</reference>
<dbReference type="Proteomes" id="UP000062519">
    <property type="component" value="Chromosome 2"/>
</dbReference>
<evidence type="ECO:0000313" key="2">
    <source>
        <dbReference type="Proteomes" id="UP000062519"/>
    </source>
</evidence>
<gene>
    <name evidence="1" type="ORF">WS70_28225</name>
</gene>
<accession>A0A1B4FPE7</accession>
<sequence length="98" mass="9998">MGSTKAEAGDHRADRFDALHVLGIARFVRGRDDALRAVATSARPGDARHAHSIQCRAASSSCARISASLLCAARRAMGLAECAACVHTGAAAGRGGVV</sequence>
<dbReference type="EMBL" id="CP013387">
    <property type="protein sequence ID" value="AOJ05554.1"/>
    <property type="molecule type" value="Genomic_DNA"/>
</dbReference>